<dbReference type="Pfam" id="PF00589">
    <property type="entry name" value="Phage_integrase"/>
    <property type="match status" value="1"/>
</dbReference>
<dbReference type="PROSITE" id="PS51900">
    <property type="entry name" value="CB"/>
    <property type="match status" value="1"/>
</dbReference>
<reference evidence="8 9" key="1">
    <citation type="submission" date="2021-08" db="EMBL/GenBank/DDBJ databases">
        <title>Shewanella putrefaciens YZ-J, complete genome.</title>
        <authorList>
            <person name="Yi Z."/>
        </authorList>
    </citation>
    <scope>NUCLEOTIDE SEQUENCE [LARGE SCALE GENOMIC DNA]</scope>
    <source>
        <strain evidence="8 9">YZ-J</strain>
    </source>
</reference>
<gene>
    <name evidence="8" type="ORF">K3G22_05780</name>
</gene>
<feature type="domain" description="Tyr recombinase" evidence="6">
    <location>
        <begin position="366"/>
        <end position="569"/>
    </location>
</feature>
<dbReference type="InterPro" id="IPR050090">
    <property type="entry name" value="Tyrosine_recombinase_XerCD"/>
</dbReference>
<name>A0ABX8XEU4_SHEPU</name>
<evidence type="ECO:0000259" key="6">
    <source>
        <dbReference type="PROSITE" id="PS51898"/>
    </source>
</evidence>
<keyword evidence="3 5" id="KW-0238">DNA-binding</keyword>
<dbReference type="PROSITE" id="PS51898">
    <property type="entry name" value="TYR_RECOMBINASE"/>
    <property type="match status" value="1"/>
</dbReference>
<dbReference type="Proteomes" id="UP000827084">
    <property type="component" value="Chromosome"/>
</dbReference>
<protein>
    <submittedName>
        <fullName evidence="8">Site-specific integrase</fullName>
    </submittedName>
</protein>
<evidence type="ECO:0000259" key="7">
    <source>
        <dbReference type="PROSITE" id="PS51900"/>
    </source>
</evidence>
<dbReference type="SUPFAM" id="SSF56349">
    <property type="entry name" value="DNA breaking-rejoining enzymes"/>
    <property type="match status" value="1"/>
</dbReference>
<dbReference type="InterPro" id="IPR011010">
    <property type="entry name" value="DNA_brk_join_enz"/>
</dbReference>
<evidence type="ECO:0000256" key="3">
    <source>
        <dbReference type="ARBA" id="ARBA00023125"/>
    </source>
</evidence>
<feature type="domain" description="Core-binding (CB)" evidence="7">
    <location>
        <begin position="236"/>
        <end position="342"/>
    </location>
</feature>
<dbReference type="InterPro" id="IPR010998">
    <property type="entry name" value="Integrase_recombinase_N"/>
</dbReference>
<comment type="similarity">
    <text evidence="1">Belongs to the 'phage' integrase family.</text>
</comment>
<evidence type="ECO:0000313" key="8">
    <source>
        <dbReference type="EMBL" id="QYX73926.1"/>
    </source>
</evidence>
<evidence type="ECO:0000256" key="5">
    <source>
        <dbReference type="PROSITE-ProRule" id="PRU01248"/>
    </source>
</evidence>
<keyword evidence="4" id="KW-0233">DNA recombination</keyword>
<evidence type="ECO:0000256" key="4">
    <source>
        <dbReference type="ARBA" id="ARBA00023172"/>
    </source>
</evidence>
<accession>A0ABX8XEU4</accession>
<sequence length="596" mass="67489">MRPIIPTYLYQRGHIFWYRQRLPMSGINSTLRVSLRTSDPLTARTLALLIANFINRQTAGLSSRFLKSLLVATESGPQVTSEPVGIESPCLETMVLSTTKETEMTSRYEILKNQTQLIIHHYHQMELADWQSQPRSEGEYVKWMNSLRLFKSVTNEAAKLNDLRQSERLVNDFYTDTQSPLPPPEDLAPIVRIVCDCLPNIYQALLENQPSILTFPQKTSLDSIPNQGTEPASNEKPLAEAIAAYLTENQRKGWKARTINQYQHSLVVAYSFFGEVSIGSLTREHGRSLRETLPKLIKGKTQDDLNKQGIAGCITNDIHLQISSITANNHMNRLREFFRWSESMGYISRNPLPDDNIPAPKVSKQAKRDPITDDQAKLIFGHSLFSEHKGTKTKKIQHASHFWLPLIAAYSGMRLGEISQLSVQNIRKIGEHWCFIVEQFTENQYLKTPNAVRAVPIHNELIRIGFMEFVDYIRANNGARLFENIRLIQGNYSNKPSEWFIKQFRDALGLPLHVTPHAFRHSVKDKLSRVEANPENISRLLGHAGGQYGGLVSDDVSHLAPLINAIDYGAATAHIQPIQPAIFHCDPVPTPSDMEV</sequence>
<dbReference type="PANTHER" id="PTHR30349:SF41">
    <property type="entry name" value="INTEGRASE_RECOMBINASE PROTEIN MJ0367-RELATED"/>
    <property type="match status" value="1"/>
</dbReference>
<keyword evidence="2" id="KW-0229">DNA integration</keyword>
<proteinExistence type="inferred from homology"/>
<dbReference type="RefSeq" id="WP_128090142.1">
    <property type="nucleotide sequence ID" value="NZ_CP028435.1"/>
</dbReference>
<dbReference type="Gene3D" id="1.10.443.10">
    <property type="entry name" value="Intergrase catalytic core"/>
    <property type="match status" value="1"/>
</dbReference>
<dbReference type="EMBL" id="CP080635">
    <property type="protein sequence ID" value="QYX73926.1"/>
    <property type="molecule type" value="Genomic_DNA"/>
</dbReference>
<dbReference type="InterPro" id="IPR013762">
    <property type="entry name" value="Integrase-like_cat_sf"/>
</dbReference>
<dbReference type="GeneID" id="67442750"/>
<keyword evidence="9" id="KW-1185">Reference proteome</keyword>
<organism evidence="8 9">
    <name type="scientific">Shewanella putrefaciens</name>
    <name type="common">Pseudomonas putrefaciens</name>
    <dbReference type="NCBI Taxonomy" id="24"/>
    <lineage>
        <taxon>Bacteria</taxon>
        <taxon>Pseudomonadati</taxon>
        <taxon>Pseudomonadota</taxon>
        <taxon>Gammaproteobacteria</taxon>
        <taxon>Alteromonadales</taxon>
        <taxon>Shewanellaceae</taxon>
        <taxon>Shewanella</taxon>
    </lineage>
</organism>
<evidence type="ECO:0000256" key="2">
    <source>
        <dbReference type="ARBA" id="ARBA00022908"/>
    </source>
</evidence>
<evidence type="ECO:0000313" key="9">
    <source>
        <dbReference type="Proteomes" id="UP000827084"/>
    </source>
</evidence>
<dbReference type="InterPro" id="IPR002104">
    <property type="entry name" value="Integrase_catalytic"/>
</dbReference>
<dbReference type="PANTHER" id="PTHR30349">
    <property type="entry name" value="PHAGE INTEGRASE-RELATED"/>
    <property type="match status" value="1"/>
</dbReference>
<evidence type="ECO:0000256" key="1">
    <source>
        <dbReference type="ARBA" id="ARBA00008857"/>
    </source>
</evidence>
<dbReference type="InterPro" id="IPR044068">
    <property type="entry name" value="CB"/>
</dbReference>
<dbReference type="Gene3D" id="1.10.150.130">
    <property type="match status" value="1"/>
</dbReference>
<dbReference type="CDD" id="cd01184">
    <property type="entry name" value="INT_C_like_1"/>
    <property type="match status" value="1"/>
</dbReference>